<dbReference type="STRING" id="33007.HMPREF3198_00373"/>
<keyword evidence="2" id="KW-1133">Transmembrane helix</keyword>
<name>A0A2I1IN89_9ACTO</name>
<sequence>MASQLSADSGGVQQGKWAEALKEKAGELPADFSKFAESFREVVDALNDWRGRLGPWKQKAILAVREAERADADRRAARGALLQAEGEKVRAGLAAAAGADTGAQLLQVQNQISQYQQKLDEANGRIENATAKVKAVKDDYNEAAHTTAARIDAARDKAPKLSSWENIVYNDWWKALVGVAKVAAVVLALAACFFSGGALAIALAAAAAITVSDSFMQWRVGDKSGLEFGIDALFGALTVIPGLTAISNGVKAARGSAAAKEAFKMSSTNTSKILAENLQPVLTTSKASEKFPAAIEQSVNRLVRGQGSFLRHPDGLKKILLGDLLPSKKNFAKLNTAVVKGNLAGDIKTAAQRTVGYNYGPLQTAINRVSGGIQNGAFGHASSIVKPFKPIIKDGVSTYQSYSDPSARNKISYSNTMQTLVRPYGWYKSLSS</sequence>
<comment type="caution">
    <text evidence="3">The sequence shown here is derived from an EMBL/GenBank/DDBJ whole genome shotgun (WGS) entry which is preliminary data.</text>
</comment>
<accession>A0A2I1IN89</accession>
<evidence type="ECO:0000256" key="1">
    <source>
        <dbReference type="SAM" id="Coils"/>
    </source>
</evidence>
<organism evidence="3 4">
    <name type="scientific">Winkia neuii</name>
    <dbReference type="NCBI Taxonomy" id="33007"/>
    <lineage>
        <taxon>Bacteria</taxon>
        <taxon>Bacillati</taxon>
        <taxon>Actinomycetota</taxon>
        <taxon>Actinomycetes</taxon>
        <taxon>Actinomycetales</taxon>
        <taxon>Actinomycetaceae</taxon>
        <taxon>Winkia</taxon>
    </lineage>
</organism>
<protein>
    <submittedName>
        <fullName evidence="3">Uncharacterized protein</fullName>
    </submittedName>
</protein>
<reference evidence="3 4" key="1">
    <citation type="submission" date="2017-12" db="EMBL/GenBank/DDBJ databases">
        <title>Phylogenetic diversity of female urinary microbiome.</title>
        <authorList>
            <person name="Thomas-White K."/>
            <person name="Wolfe A.J."/>
        </authorList>
    </citation>
    <scope>NUCLEOTIDE SEQUENCE [LARGE SCALE GENOMIC DNA]</scope>
    <source>
        <strain evidence="3 4">UMB0402</strain>
    </source>
</reference>
<feature type="transmembrane region" description="Helical" evidence="2">
    <location>
        <begin position="182"/>
        <end position="208"/>
    </location>
</feature>
<keyword evidence="2" id="KW-0812">Transmembrane</keyword>
<keyword evidence="1" id="KW-0175">Coiled coil</keyword>
<feature type="coiled-coil region" evidence="1">
    <location>
        <begin position="105"/>
        <end position="146"/>
    </location>
</feature>
<proteinExistence type="predicted"/>
<keyword evidence="4" id="KW-1185">Reference proteome</keyword>
<dbReference type="AlphaFoldDB" id="A0A2I1IN89"/>
<dbReference type="Proteomes" id="UP000235122">
    <property type="component" value="Unassembled WGS sequence"/>
</dbReference>
<evidence type="ECO:0000256" key="2">
    <source>
        <dbReference type="SAM" id="Phobius"/>
    </source>
</evidence>
<keyword evidence="2" id="KW-0472">Membrane</keyword>
<dbReference type="EMBL" id="PKKO01000003">
    <property type="protein sequence ID" value="PKY72583.1"/>
    <property type="molecule type" value="Genomic_DNA"/>
</dbReference>
<evidence type="ECO:0000313" key="4">
    <source>
        <dbReference type="Proteomes" id="UP000235122"/>
    </source>
</evidence>
<feature type="transmembrane region" description="Helical" evidence="2">
    <location>
        <begin position="228"/>
        <end position="246"/>
    </location>
</feature>
<evidence type="ECO:0000313" key="3">
    <source>
        <dbReference type="EMBL" id="PKY72583.1"/>
    </source>
</evidence>
<gene>
    <name evidence="3" type="ORF">CYJ19_07010</name>
</gene>